<evidence type="ECO:0000256" key="7">
    <source>
        <dbReference type="ARBA" id="ARBA00022912"/>
    </source>
</evidence>
<protein>
    <recommendedName>
        <fullName evidence="2">protein-tyrosine-phosphatase</fullName>
        <ecNumber evidence="2">3.1.3.48</ecNumber>
    </recommendedName>
</protein>
<dbReference type="OrthoDB" id="5854685at2759"/>
<evidence type="ECO:0000256" key="14">
    <source>
        <dbReference type="SAM" id="SignalP"/>
    </source>
</evidence>
<evidence type="ECO:0000256" key="2">
    <source>
        <dbReference type="ARBA" id="ARBA00013064"/>
    </source>
</evidence>
<dbReference type="InterPro" id="IPR000242">
    <property type="entry name" value="PTP_cat"/>
</dbReference>
<keyword evidence="10" id="KW-0325">Glycoprotein</keyword>
<gene>
    <name evidence="18" type="ORF">PHAECO_LOCUS7705</name>
</gene>
<evidence type="ECO:0000256" key="13">
    <source>
        <dbReference type="SAM" id="Phobius"/>
    </source>
</evidence>
<dbReference type="CDD" id="cd00047">
    <property type="entry name" value="PTPc"/>
    <property type="match status" value="1"/>
</dbReference>
<dbReference type="SMART" id="SM00194">
    <property type="entry name" value="PTPc"/>
    <property type="match status" value="1"/>
</dbReference>
<evidence type="ECO:0000259" key="16">
    <source>
        <dbReference type="PROSITE" id="PS50056"/>
    </source>
</evidence>
<keyword evidence="5" id="KW-0677">Repeat</keyword>
<dbReference type="SUPFAM" id="SSF52799">
    <property type="entry name" value="(Phosphotyrosine protein) phosphatases II"/>
    <property type="match status" value="1"/>
</dbReference>
<evidence type="ECO:0000256" key="6">
    <source>
        <dbReference type="ARBA" id="ARBA00022801"/>
    </source>
</evidence>
<dbReference type="InterPro" id="IPR003961">
    <property type="entry name" value="FN3_dom"/>
</dbReference>
<evidence type="ECO:0000256" key="5">
    <source>
        <dbReference type="ARBA" id="ARBA00022737"/>
    </source>
</evidence>
<keyword evidence="9 13" id="KW-0472">Membrane</keyword>
<keyword evidence="8 13" id="KW-1133">Transmembrane helix</keyword>
<feature type="compositionally biased region" description="Low complexity" evidence="12">
    <location>
        <begin position="43"/>
        <end position="54"/>
    </location>
</feature>
<keyword evidence="4 14" id="KW-0732">Signal</keyword>
<keyword evidence="19" id="KW-1185">Reference proteome</keyword>
<comment type="subcellular location">
    <subcellularLocation>
        <location evidence="1">Membrane</location>
        <topology evidence="1">Single-pass type I membrane protein</topology>
    </subcellularLocation>
</comment>
<dbReference type="FunFam" id="3.90.190.10:FF:000102">
    <property type="entry name" value="Receptor-type tyrosine-protein phosphatase"/>
    <property type="match status" value="1"/>
</dbReference>
<dbReference type="InterPro" id="IPR013783">
    <property type="entry name" value="Ig-like_fold"/>
</dbReference>
<evidence type="ECO:0000259" key="17">
    <source>
        <dbReference type="PROSITE" id="PS50853"/>
    </source>
</evidence>
<feature type="domain" description="Fibronectin type-III" evidence="17">
    <location>
        <begin position="332"/>
        <end position="434"/>
    </location>
</feature>
<evidence type="ECO:0000256" key="12">
    <source>
        <dbReference type="SAM" id="MobiDB-lite"/>
    </source>
</evidence>
<feature type="domain" description="Fibronectin type-III" evidence="17">
    <location>
        <begin position="532"/>
        <end position="633"/>
    </location>
</feature>
<evidence type="ECO:0000256" key="10">
    <source>
        <dbReference type="ARBA" id="ARBA00023180"/>
    </source>
</evidence>
<dbReference type="Pfam" id="PF00102">
    <property type="entry name" value="Y_phosphatase"/>
    <property type="match status" value="1"/>
</dbReference>
<feature type="compositionally biased region" description="Low complexity" evidence="12">
    <location>
        <begin position="145"/>
        <end position="165"/>
    </location>
</feature>
<keyword evidence="3 13" id="KW-0812">Transmembrane</keyword>
<dbReference type="GO" id="GO:0048666">
    <property type="term" value="P:neuron development"/>
    <property type="evidence" value="ECO:0007669"/>
    <property type="project" value="UniProtKB-ARBA"/>
</dbReference>
<keyword evidence="6" id="KW-0378">Hydrolase</keyword>
<dbReference type="InterPro" id="IPR036116">
    <property type="entry name" value="FN3_sf"/>
</dbReference>
<dbReference type="GO" id="GO:0009653">
    <property type="term" value="P:anatomical structure morphogenesis"/>
    <property type="evidence" value="ECO:0007669"/>
    <property type="project" value="UniProtKB-ARBA"/>
</dbReference>
<dbReference type="PROSITE" id="PS50055">
    <property type="entry name" value="TYR_PHOSPHATASE_PTP"/>
    <property type="match status" value="1"/>
</dbReference>
<organism evidence="18 19">
    <name type="scientific">Phaedon cochleariae</name>
    <name type="common">Mustard beetle</name>
    <dbReference type="NCBI Taxonomy" id="80249"/>
    <lineage>
        <taxon>Eukaryota</taxon>
        <taxon>Metazoa</taxon>
        <taxon>Ecdysozoa</taxon>
        <taxon>Arthropoda</taxon>
        <taxon>Hexapoda</taxon>
        <taxon>Insecta</taxon>
        <taxon>Pterygota</taxon>
        <taxon>Neoptera</taxon>
        <taxon>Endopterygota</taxon>
        <taxon>Coleoptera</taxon>
        <taxon>Polyphaga</taxon>
        <taxon>Cucujiformia</taxon>
        <taxon>Chrysomeloidea</taxon>
        <taxon>Chrysomelidae</taxon>
        <taxon>Chrysomelinae</taxon>
        <taxon>Chrysomelini</taxon>
        <taxon>Phaedon</taxon>
    </lineage>
</organism>
<feature type="transmembrane region" description="Helical" evidence="13">
    <location>
        <begin position="1198"/>
        <end position="1222"/>
    </location>
</feature>
<proteinExistence type="predicted"/>
<dbReference type="SMART" id="SM00404">
    <property type="entry name" value="PTPc_motif"/>
    <property type="match status" value="1"/>
</dbReference>
<evidence type="ECO:0000313" key="19">
    <source>
        <dbReference type="Proteomes" id="UP001153737"/>
    </source>
</evidence>
<dbReference type="InterPro" id="IPR000387">
    <property type="entry name" value="Tyr_Pase_dom"/>
</dbReference>
<dbReference type="InterPro" id="IPR003595">
    <property type="entry name" value="Tyr_Pase_cat"/>
</dbReference>
<dbReference type="InterPro" id="IPR050713">
    <property type="entry name" value="RTP_Phos/Ushers"/>
</dbReference>
<dbReference type="EC" id="3.1.3.48" evidence="2"/>
<dbReference type="GO" id="GO:0016020">
    <property type="term" value="C:membrane"/>
    <property type="evidence" value="ECO:0007669"/>
    <property type="project" value="UniProtKB-SubCell"/>
</dbReference>
<feature type="compositionally biased region" description="Polar residues" evidence="12">
    <location>
        <begin position="212"/>
        <end position="236"/>
    </location>
</feature>
<comment type="catalytic activity">
    <reaction evidence="11">
        <text>O-phospho-L-tyrosyl-[protein] + H2O = L-tyrosyl-[protein] + phosphate</text>
        <dbReference type="Rhea" id="RHEA:10684"/>
        <dbReference type="Rhea" id="RHEA-COMP:10136"/>
        <dbReference type="Rhea" id="RHEA-COMP:20101"/>
        <dbReference type="ChEBI" id="CHEBI:15377"/>
        <dbReference type="ChEBI" id="CHEBI:43474"/>
        <dbReference type="ChEBI" id="CHEBI:46858"/>
        <dbReference type="ChEBI" id="CHEBI:61978"/>
        <dbReference type="EC" id="3.1.3.48"/>
    </reaction>
</comment>
<dbReference type="Pfam" id="PF00041">
    <property type="entry name" value="fn3"/>
    <property type="match status" value="2"/>
</dbReference>
<feature type="compositionally biased region" description="Low complexity" evidence="12">
    <location>
        <begin position="237"/>
        <end position="254"/>
    </location>
</feature>
<feature type="domain" description="Tyrosine specific protein phosphatases" evidence="16">
    <location>
        <begin position="1448"/>
        <end position="1522"/>
    </location>
</feature>
<dbReference type="SMART" id="SM00060">
    <property type="entry name" value="FN3"/>
    <property type="match status" value="6"/>
</dbReference>
<evidence type="ECO:0000256" key="4">
    <source>
        <dbReference type="ARBA" id="ARBA00022729"/>
    </source>
</evidence>
<feature type="signal peptide" evidence="14">
    <location>
        <begin position="1"/>
        <end position="20"/>
    </location>
</feature>
<evidence type="ECO:0000256" key="8">
    <source>
        <dbReference type="ARBA" id="ARBA00022989"/>
    </source>
</evidence>
<dbReference type="CDD" id="cd00063">
    <property type="entry name" value="FN3"/>
    <property type="match status" value="3"/>
</dbReference>
<dbReference type="InterPro" id="IPR029021">
    <property type="entry name" value="Prot-tyrosine_phosphatase-like"/>
</dbReference>
<dbReference type="Proteomes" id="UP001153737">
    <property type="component" value="Chromosome 3"/>
</dbReference>
<dbReference type="PROSITE" id="PS00383">
    <property type="entry name" value="TYR_PHOSPHATASE_1"/>
    <property type="match status" value="1"/>
</dbReference>
<feature type="domain" description="Fibronectin type-III" evidence="17">
    <location>
        <begin position="846"/>
        <end position="951"/>
    </location>
</feature>
<reference evidence="18" key="2">
    <citation type="submission" date="2022-10" db="EMBL/GenBank/DDBJ databases">
        <authorList>
            <consortium name="ENA_rothamsted_submissions"/>
            <consortium name="culmorum"/>
            <person name="King R."/>
        </authorList>
    </citation>
    <scope>NUCLEOTIDE SEQUENCE</scope>
</reference>
<feature type="region of interest" description="Disordered" evidence="12">
    <location>
        <begin position="43"/>
        <end position="254"/>
    </location>
</feature>
<feature type="compositionally biased region" description="Polar residues" evidence="12">
    <location>
        <begin position="175"/>
        <end position="188"/>
    </location>
</feature>
<evidence type="ECO:0000259" key="15">
    <source>
        <dbReference type="PROSITE" id="PS50055"/>
    </source>
</evidence>
<dbReference type="GO" id="GO:0004725">
    <property type="term" value="F:protein tyrosine phosphatase activity"/>
    <property type="evidence" value="ECO:0007669"/>
    <property type="project" value="UniProtKB-EC"/>
</dbReference>
<dbReference type="Pfam" id="PF18861">
    <property type="entry name" value="PTP_tm"/>
    <property type="match status" value="1"/>
</dbReference>
<dbReference type="InterPro" id="IPR041201">
    <property type="entry name" value="PTPRJ_TM"/>
</dbReference>
<dbReference type="EMBL" id="OU896709">
    <property type="protein sequence ID" value="CAG9819588.1"/>
    <property type="molecule type" value="Genomic_DNA"/>
</dbReference>
<keyword evidence="7" id="KW-0904">Protein phosphatase</keyword>
<dbReference type="PANTHER" id="PTHR46957">
    <property type="entry name" value="CYTOKINE RECEPTOR"/>
    <property type="match status" value="1"/>
</dbReference>
<accession>A0A9N9X2X8</accession>
<dbReference type="SUPFAM" id="SSF49265">
    <property type="entry name" value="Fibronectin type III"/>
    <property type="match status" value="4"/>
</dbReference>
<dbReference type="Gene3D" id="2.60.40.10">
    <property type="entry name" value="Immunoglobulins"/>
    <property type="match status" value="5"/>
</dbReference>
<dbReference type="PROSITE" id="PS50853">
    <property type="entry name" value="FN3"/>
    <property type="match status" value="3"/>
</dbReference>
<name>A0A9N9X2X8_PHACE</name>
<dbReference type="PROSITE" id="PS50056">
    <property type="entry name" value="TYR_PHOSPHATASE_2"/>
    <property type="match status" value="1"/>
</dbReference>
<evidence type="ECO:0000313" key="18">
    <source>
        <dbReference type="EMBL" id="CAG9819588.1"/>
    </source>
</evidence>
<dbReference type="InterPro" id="IPR016130">
    <property type="entry name" value="Tyr_Pase_AS"/>
</dbReference>
<reference evidence="18" key="1">
    <citation type="submission" date="2022-01" db="EMBL/GenBank/DDBJ databases">
        <authorList>
            <person name="King R."/>
        </authorList>
    </citation>
    <scope>NUCLEOTIDE SEQUENCE</scope>
</reference>
<feature type="domain" description="Tyrosine-protein phosphatase" evidence="15">
    <location>
        <begin position="1270"/>
        <end position="1531"/>
    </location>
</feature>
<feature type="compositionally biased region" description="Basic and acidic residues" evidence="12">
    <location>
        <begin position="55"/>
        <end position="78"/>
    </location>
</feature>
<evidence type="ECO:0000256" key="9">
    <source>
        <dbReference type="ARBA" id="ARBA00023136"/>
    </source>
</evidence>
<feature type="compositionally biased region" description="Polar residues" evidence="12">
    <location>
        <begin position="89"/>
        <end position="135"/>
    </location>
</feature>
<sequence>MKLIFCAIILCAVLSKRVDGTIPSQTSPSGATESVSSYGATTASSLEASSSEGSTNKKVEHFETTSVEVDTHRTREPAQDINVIKTHSGAKTSHSDSGPEATESNSTFDKGRTTESTQTNNAVRTHSETKSSYSDSEAPASPEPTKSSLSALHSSSTTTETTSSSKVDEAEKVTTESTNSISQNNNAIKTYLDTTSSSSDSGVKISAESTERSLSSIPLSSTVGSVISNGERASTNSPETSSSITERSTSDASSPIIPILANRFGQTLSDQLEGTSSIENPTFFFPTDTPQKGDSLIPVNTASSSETTHVNEPDVTTNYQSFSDTTQMSRNSSESITIRTVVETDTTLTVSWESPRPGLNYQVNITSLGPNHVTPSDCSEKPFSQLESTTELSYTFRSLSPDFNYNVDVATTIDNETVRSNVSVTTDTADSSESITIRTVVKTDTTLTVSWEAPHLGLNYQVKITSLGPSHVTPSDCSEEPFSQLESTTELSYTFRSLSPDFNYNVDVATTIDNETVMANVSVTTDTAAPGKPRNVTLVETISDLDTTKILRWEMPCHPNGEIANYTIEYKGVYMLNKQKIDSRTKTTTSREFSITNLLPLSHYALNVTAVGTNGKKGAPFNITFVTRDTIPEAPVVSIDQQSSSGFLIHWKLNPNQLGNITKFRVNITSQGPEFSQNPNCTRNPTGLIVNELERDSMSYLYQEGLPYHNYTVSVAAISSRSVGHARVMSVLTNSSVPEPSEDLFFDIDNTTMFAKLSWKLPCNINGPMSHTKVQISGAYTEDSNDVSHYEKNFDFTNEKWYYEYPNITLRDSFSYNATITIVLQDGTEGTTATTTERTSAGIPGKPTNIRQNSVSSSSFAMAWDPPKEHKGKIIGYEAKVNASRPLYYIPPNCPQSITDFNRTLDGSTTNIDFDEAEAFYSYSIYVKARTERGFGNSAMYSIKTNQSLPQIVEDLHHDITLDKSEKYNGSVNISFRRPCFTNGPLRKFVLHYVGTRDSTKIENSQVQEIQDTETADLYAFEFALEPETEYTYSVSVDNDFYSMPTNGHFKSPSGVPIFSLPSDYLPVLNVGTENAEIVLQRNLLNHTNGNVKYVSLIVGTKNSSGGEIQVWDGEHWPTLNGTEFLQITPNRWNPFNEATMDTVTFLIGNETSCISADYCNKPLEPNKEYYLIVRIFTNNFYRNSQVFRFQTEEVNKIGFIVGILSGILGVAIIGIAAFFLWRKGFIHNKIERFLGRTSAAKSSETKSASISCGKFIQYCIHLENNPEKLKEQYNLITENGKEIVAEKSKEFANLPENKRKNRYINILPFDDTRVKLLIDEDDEIGSDYINASYIKGYSGQVEYIATQGPLETTCRDFWKMVIQENVSIIVMVAQFTENDKIKCHKYFPKNHENLTIADDMEVRCATELHFGTYCVRNLQIRRDTSQVTVTHMQFLEWPDFGVPNGTENMLQFCYQLRERFKIEGGMMLVHCSAGVGRTGTLIATDILLQTVNARREIDIFKTVMELRKQRIYMVQTEKQYIYLHTLLKDHLDRPPSPDLLENGDPVYENMDIINQSENEECKWNEQESEF</sequence>
<evidence type="ECO:0000256" key="3">
    <source>
        <dbReference type="ARBA" id="ARBA00022692"/>
    </source>
</evidence>
<dbReference type="Gene3D" id="3.90.190.10">
    <property type="entry name" value="Protein tyrosine phosphatase superfamily"/>
    <property type="match status" value="1"/>
</dbReference>
<feature type="chain" id="PRO_5040156444" description="protein-tyrosine-phosphatase" evidence="14">
    <location>
        <begin position="21"/>
        <end position="1571"/>
    </location>
</feature>
<dbReference type="PRINTS" id="PR00700">
    <property type="entry name" value="PRTYPHPHTASE"/>
</dbReference>
<dbReference type="PANTHER" id="PTHR46957:SF3">
    <property type="entry name" value="CYTOKINE RECEPTOR"/>
    <property type="match status" value="1"/>
</dbReference>
<evidence type="ECO:0000256" key="1">
    <source>
        <dbReference type="ARBA" id="ARBA00004479"/>
    </source>
</evidence>
<evidence type="ECO:0000256" key="11">
    <source>
        <dbReference type="ARBA" id="ARBA00051722"/>
    </source>
</evidence>